<protein>
    <recommendedName>
        <fullName evidence="2">Phosphatidate phosphatase APP1 catalytic domain-containing protein</fullName>
    </recommendedName>
</protein>
<dbReference type="Pfam" id="PF09949">
    <property type="entry name" value="APP1_cat"/>
    <property type="match status" value="1"/>
</dbReference>
<dbReference type="InterPro" id="IPR019236">
    <property type="entry name" value="APP1_cat"/>
</dbReference>
<gene>
    <name evidence="3" type="ORF">DIURU_002643</name>
</gene>
<proteinExistence type="predicted"/>
<dbReference type="OrthoDB" id="541883at2759"/>
<dbReference type="AlphaFoldDB" id="A0A642UQX8"/>
<dbReference type="Proteomes" id="UP000449547">
    <property type="component" value="Unassembled WGS sequence"/>
</dbReference>
<evidence type="ECO:0000259" key="2">
    <source>
        <dbReference type="Pfam" id="PF09949"/>
    </source>
</evidence>
<feature type="region of interest" description="Disordered" evidence="1">
    <location>
        <begin position="419"/>
        <end position="502"/>
    </location>
</feature>
<feature type="compositionally biased region" description="Pro residues" evidence="1">
    <location>
        <begin position="482"/>
        <end position="496"/>
    </location>
</feature>
<sequence>MDNPNSRRSRLLGIARQTRDQYLPKLSTTVSSLTAPVSAPQYDNFGRLILPPTTQIILFPTYTRANVYDNDRRPHTYDVHVHGWVSSPGTMSRKNRLLVSLARQVIKSNSPALPDLDQNYGSDSDAASVSSSSTTYSETDDIIKQRLADFMARSIAGATLEVTIGSVNPEDEVKQITLETDGNGHFKATVSVPYPPSIIRVEATNDQRIFAFQEPWIVANDWSTLGVISDIDDTIKMTGVVGDKRELLRRVLCGNLDDWRLDSMIEWYRRFGSNCSFHYVSNSPWQLLPIIQEYFDRTQLPPGSFHLKQYTGNIIASLMEPSMSRKRHSLEQIISDFDQKSFICIGDSGEHDLEAYVDAAKQFPTQISAIYIRFVEHSLSDVDDDRIFKEVSRMVGNHNKAVGESRARRRGETEFIHDGISYPVSNPQPQSHPPATPDPQDVDLIDLDTPVKPPKPSALKGTPLKPKKPQHLQGNEIERDLPPPLPMRPTAPPQTPPSVQQPVGFAAKTNDEIIDEYYFMELEETDKRGAQWLLRIRAAIAKLRGSDTKLRLFKDSDPDFFRECDKALVKEKAHVQQLLKHHPTNLRLTREERVRLGL</sequence>
<evidence type="ECO:0000313" key="4">
    <source>
        <dbReference type="Proteomes" id="UP000449547"/>
    </source>
</evidence>
<reference evidence="3 4" key="1">
    <citation type="submission" date="2019-07" db="EMBL/GenBank/DDBJ databases">
        <title>Genome assembly of two rare yeast pathogens: Diutina rugosa and Trichomonascus ciferrii.</title>
        <authorList>
            <person name="Mixao V."/>
            <person name="Saus E."/>
            <person name="Hansen A."/>
            <person name="Lass-Flor C."/>
            <person name="Gabaldon T."/>
        </authorList>
    </citation>
    <scope>NUCLEOTIDE SEQUENCE [LARGE SCALE GENOMIC DNA]</scope>
    <source>
        <strain evidence="3 4">CBS 613</strain>
    </source>
</reference>
<name>A0A642UQX8_DIURU</name>
<dbReference type="PANTHER" id="PTHR28208">
    <property type="entry name" value="PHOSPHATIDATE PHOSPHATASE APP1"/>
    <property type="match status" value="1"/>
</dbReference>
<feature type="domain" description="Phosphatidate phosphatase APP1 catalytic" evidence="2">
    <location>
        <begin position="226"/>
        <end position="373"/>
    </location>
</feature>
<dbReference type="VEuPathDB" id="FungiDB:DIURU_002643"/>
<accession>A0A642UQX8</accession>
<dbReference type="InterPro" id="IPR052935">
    <property type="entry name" value="Mg2+_PAP"/>
</dbReference>
<dbReference type="OMA" id="PWIVAND"/>
<keyword evidence="4" id="KW-1185">Reference proteome</keyword>
<dbReference type="PANTHER" id="PTHR28208:SF3">
    <property type="entry name" value="PHOSPHATIDATE PHOSPHATASE APP1"/>
    <property type="match status" value="1"/>
</dbReference>
<evidence type="ECO:0000313" key="3">
    <source>
        <dbReference type="EMBL" id="KAA8902747.1"/>
    </source>
</evidence>
<feature type="region of interest" description="Disordered" evidence="1">
    <location>
        <begin position="112"/>
        <end position="132"/>
    </location>
</feature>
<comment type="caution">
    <text evidence="3">The sequence shown here is derived from an EMBL/GenBank/DDBJ whole genome shotgun (WGS) entry which is preliminary data.</text>
</comment>
<dbReference type="GeneID" id="54781294"/>
<dbReference type="EMBL" id="SWFT01000082">
    <property type="protein sequence ID" value="KAA8902747.1"/>
    <property type="molecule type" value="Genomic_DNA"/>
</dbReference>
<dbReference type="GO" id="GO:0008195">
    <property type="term" value="F:phosphatidate phosphatase activity"/>
    <property type="evidence" value="ECO:0007669"/>
    <property type="project" value="InterPro"/>
</dbReference>
<evidence type="ECO:0000256" key="1">
    <source>
        <dbReference type="SAM" id="MobiDB-lite"/>
    </source>
</evidence>
<dbReference type="GO" id="GO:0030479">
    <property type="term" value="C:actin cortical patch"/>
    <property type="evidence" value="ECO:0007669"/>
    <property type="project" value="TreeGrafter"/>
</dbReference>
<dbReference type="RefSeq" id="XP_034012495.1">
    <property type="nucleotide sequence ID" value="XM_034155317.1"/>
</dbReference>
<feature type="compositionally biased region" description="Low complexity" evidence="1">
    <location>
        <begin position="122"/>
        <end position="132"/>
    </location>
</feature>
<organism evidence="3 4">
    <name type="scientific">Diutina rugosa</name>
    <name type="common">Yeast</name>
    <name type="synonym">Candida rugosa</name>
    <dbReference type="NCBI Taxonomy" id="5481"/>
    <lineage>
        <taxon>Eukaryota</taxon>
        <taxon>Fungi</taxon>
        <taxon>Dikarya</taxon>
        <taxon>Ascomycota</taxon>
        <taxon>Saccharomycotina</taxon>
        <taxon>Pichiomycetes</taxon>
        <taxon>Debaryomycetaceae</taxon>
        <taxon>Diutina</taxon>
    </lineage>
</organism>